<protein>
    <submittedName>
        <fullName evidence="1">Uncharacterized protein</fullName>
    </submittedName>
</protein>
<evidence type="ECO:0000313" key="2">
    <source>
        <dbReference type="Proteomes" id="UP000799421"/>
    </source>
</evidence>
<proteinExistence type="predicted"/>
<organism evidence="1 2">
    <name type="scientific">Piedraia hortae CBS 480.64</name>
    <dbReference type="NCBI Taxonomy" id="1314780"/>
    <lineage>
        <taxon>Eukaryota</taxon>
        <taxon>Fungi</taxon>
        <taxon>Dikarya</taxon>
        <taxon>Ascomycota</taxon>
        <taxon>Pezizomycotina</taxon>
        <taxon>Dothideomycetes</taxon>
        <taxon>Dothideomycetidae</taxon>
        <taxon>Capnodiales</taxon>
        <taxon>Piedraiaceae</taxon>
        <taxon>Piedraia</taxon>
    </lineage>
</organism>
<dbReference type="Proteomes" id="UP000799421">
    <property type="component" value="Unassembled WGS sequence"/>
</dbReference>
<dbReference type="AlphaFoldDB" id="A0A6A7BXK0"/>
<dbReference type="EMBL" id="MU005987">
    <property type="protein sequence ID" value="KAF2859934.1"/>
    <property type="molecule type" value="Genomic_DNA"/>
</dbReference>
<feature type="non-terminal residue" evidence="1">
    <location>
        <position position="1"/>
    </location>
</feature>
<reference evidence="1" key="1">
    <citation type="journal article" date="2020" name="Stud. Mycol.">
        <title>101 Dothideomycetes genomes: a test case for predicting lifestyles and emergence of pathogens.</title>
        <authorList>
            <person name="Haridas S."/>
            <person name="Albert R."/>
            <person name="Binder M."/>
            <person name="Bloem J."/>
            <person name="Labutti K."/>
            <person name="Salamov A."/>
            <person name="Andreopoulos B."/>
            <person name="Baker S."/>
            <person name="Barry K."/>
            <person name="Bills G."/>
            <person name="Bluhm B."/>
            <person name="Cannon C."/>
            <person name="Castanera R."/>
            <person name="Culley D."/>
            <person name="Daum C."/>
            <person name="Ezra D."/>
            <person name="Gonzalez J."/>
            <person name="Henrissat B."/>
            <person name="Kuo A."/>
            <person name="Liang C."/>
            <person name="Lipzen A."/>
            <person name="Lutzoni F."/>
            <person name="Magnuson J."/>
            <person name="Mondo S."/>
            <person name="Nolan M."/>
            <person name="Ohm R."/>
            <person name="Pangilinan J."/>
            <person name="Park H.-J."/>
            <person name="Ramirez L."/>
            <person name="Alfaro M."/>
            <person name="Sun H."/>
            <person name="Tritt A."/>
            <person name="Yoshinaga Y."/>
            <person name="Zwiers L.-H."/>
            <person name="Turgeon B."/>
            <person name="Goodwin S."/>
            <person name="Spatafora J."/>
            <person name="Crous P."/>
            <person name="Grigoriev I."/>
        </authorList>
    </citation>
    <scope>NUCLEOTIDE SEQUENCE</scope>
    <source>
        <strain evidence="1">CBS 480.64</strain>
    </source>
</reference>
<keyword evidence="2" id="KW-1185">Reference proteome</keyword>
<gene>
    <name evidence="1" type="ORF">K470DRAFT_194548</name>
</gene>
<name>A0A6A7BXK0_9PEZI</name>
<sequence>QFIKTLCDKASSILYQELMFIVHLPRIQAGSLHDDMSNREVDWSFNLDHQNQTVLGSTGRALRLTVASTEGLRLEWLSRSAAGAYRIKSTVAAKYEVVCQEFLSALVPFINVSAGQPL</sequence>
<accession>A0A6A7BXK0</accession>
<evidence type="ECO:0000313" key="1">
    <source>
        <dbReference type="EMBL" id="KAF2859934.1"/>
    </source>
</evidence>
<feature type="non-terminal residue" evidence="1">
    <location>
        <position position="118"/>
    </location>
</feature>